<dbReference type="InterPro" id="IPR057895">
    <property type="entry name" value="Mom"/>
</dbReference>
<evidence type="ECO:0000313" key="1">
    <source>
        <dbReference type="EMBL" id="MBK4736192.1"/>
    </source>
</evidence>
<comment type="caution">
    <text evidence="1">The sequence shown here is derived from an EMBL/GenBank/DDBJ whole genome shotgun (WGS) entry which is preliminary data.</text>
</comment>
<sequence>MTETRPLFSRDQLCQRWTRKRVSFRPAGEPFNTSRHEVVLIGEAEAKAFCGAHHYSGSMPPARVRVGMMRKMPFQRDELVGLALFSVPMQAASLSKWLKADMETGVECGRFLCTDVVEGNGESFLIAAANRILARETRITSVLAYADPLPRYDEDANLIKYGHVGVIYMASNARLLGRSKPRTLIITPSGHVVSERSLAKIRKQESGSAYAYRQLLVAGAPERRFGEDPADYVTRALAEGPFRRLPHPGNYVYGWSCGNRLERRMVNNRLGEGLPYPGRPIPHSESVTAVT</sequence>
<dbReference type="Proteomes" id="UP000622890">
    <property type="component" value="Unassembled WGS sequence"/>
</dbReference>
<protein>
    <submittedName>
        <fullName evidence="1">Uncharacterized protein</fullName>
    </submittedName>
</protein>
<name>A0A934SUX7_9BURK</name>
<accession>A0A934SUX7</accession>
<proteinExistence type="predicted"/>
<dbReference type="Pfam" id="PF25680">
    <property type="entry name" value="Mom"/>
    <property type="match status" value="1"/>
</dbReference>
<organism evidence="1 2">
    <name type="scientific">Noviherbaspirillum pedocola</name>
    <dbReference type="NCBI Taxonomy" id="2801341"/>
    <lineage>
        <taxon>Bacteria</taxon>
        <taxon>Pseudomonadati</taxon>
        <taxon>Pseudomonadota</taxon>
        <taxon>Betaproteobacteria</taxon>
        <taxon>Burkholderiales</taxon>
        <taxon>Oxalobacteraceae</taxon>
        <taxon>Noviherbaspirillum</taxon>
    </lineage>
</organism>
<gene>
    <name evidence="1" type="ORF">JJB74_16335</name>
</gene>
<evidence type="ECO:0000313" key="2">
    <source>
        <dbReference type="Proteomes" id="UP000622890"/>
    </source>
</evidence>
<dbReference type="RefSeq" id="WP_200593388.1">
    <property type="nucleotide sequence ID" value="NZ_JAEPBG010000006.1"/>
</dbReference>
<keyword evidence="2" id="KW-1185">Reference proteome</keyword>
<reference evidence="1" key="1">
    <citation type="submission" date="2021-01" db="EMBL/GenBank/DDBJ databases">
        <title>Genome sequence of strain Noviherbaspirillum sp. DKR-6.</title>
        <authorList>
            <person name="Chaudhary D.K."/>
        </authorList>
    </citation>
    <scope>NUCLEOTIDE SEQUENCE</scope>
    <source>
        <strain evidence="1">DKR-6</strain>
    </source>
</reference>
<dbReference type="EMBL" id="JAEPBG010000006">
    <property type="protein sequence ID" value="MBK4736192.1"/>
    <property type="molecule type" value="Genomic_DNA"/>
</dbReference>
<dbReference type="AlphaFoldDB" id="A0A934SUX7"/>